<comment type="caution">
    <text evidence="1">The sequence shown here is derived from an EMBL/GenBank/DDBJ whole genome shotgun (WGS) entry which is preliminary data.</text>
</comment>
<dbReference type="PANTHER" id="PTHR41317:SF1">
    <property type="entry name" value="PD-(D_E)XK NUCLEASE FAMILY TRANSPOSASE"/>
    <property type="match status" value="1"/>
</dbReference>
<dbReference type="Proteomes" id="UP001596378">
    <property type="component" value="Unassembled WGS sequence"/>
</dbReference>
<accession>A0ABW2F7Q1</accession>
<dbReference type="RefSeq" id="WP_378048767.1">
    <property type="nucleotide sequence ID" value="NZ_JBHMDN010000018.1"/>
</dbReference>
<keyword evidence="2" id="KW-1185">Reference proteome</keyword>
<dbReference type="InterPro" id="IPR010106">
    <property type="entry name" value="RpnA"/>
</dbReference>
<dbReference type="PANTHER" id="PTHR41317">
    <property type="entry name" value="PD-(D_E)XK NUCLEASE FAMILY TRANSPOSASE"/>
    <property type="match status" value="1"/>
</dbReference>
<name>A0ABW2F7Q1_9BACL</name>
<dbReference type="Pfam" id="PF12784">
    <property type="entry name" value="PDDEXK_2"/>
    <property type="match status" value="1"/>
</dbReference>
<evidence type="ECO:0000313" key="1">
    <source>
        <dbReference type="EMBL" id="MFC7148217.1"/>
    </source>
</evidence>
<dbReference type="NCBIfam" id="TIGR01784">
    <property type="entry name" value="T_den_put_tspse"/>
    <property type="match status" value="1"/>
</dbReference>
<gene>
    <name evidence="1" type="ORF">ACFQMJ_06660</name>
</gene>
<reference evidence="2" key="1">
    <citation type="journal article" date="2019" name="Int. J. Syst. Evol. Microbiol.">
        <title>The Global Catalogue of Microorganisms (GCM) 10K type strain sequencing project: providing services to taxonomists for standard genome sequencing and annotation.</title>
        <authorList>
            <consortium name="The Broad Institute Genomics Platform"/>
            <consortium name="The Broad Institute Genome Sequencing Center for Infectious Disease"/>
            <person name="Wu L."/>
            <person name="Ma J."/>
        </authorList>
    </citation>
    <scope>NUCLEOTIDE SEQUENCE [LARGE SCALE GENOMIC DNA]</scope>
    <source>
        <strain evidence="2">KCTC 12907</strain>
    </source>
</reference>
<organism evidence="1 2">
    <name type="scientific">Cohnella cellulosilytica</name>
    <dbReference type="NCBI Taxonomy" id="986710"/>
    <lineage>
        <taxon>Bacteria</taxon>
        <taxon>Bacillati</taxon>
        <taxon>Bacillota</taxon>
        <taxon>Bacilli</taxon>
        <taxon>Bacillales</taxon>
        <taxon>Paenibacillaceae</taxon>
        <taxon>Cohnella</taxon>
    </lineage>
</organism>
<dbReference type="EMBL" id="JBHTAI010000003">
    <property type="protein sequence ID" value="MFC7148217.1"/>
    <property type="molecule type" value="Genomic_DNA"/>
</dbReference>
<evidence type="ECO:0000313" key="2">
    <source>
        <dbReference type="Proteomes" id="UP001596378"/>
    </source>
</evidence>
<proteinExistence type="predicted"/>
<sequence length="174" mass="19594">MSAHRLKPKNDFLFKRLFGESDSKHLLIPLLNAILGATSRRSIADVTVIDNKELVKQVLDGKSGRLDVRCESDRSEQINLEVQIERELAMDKRSLFYAGTMYTGSIKEGNDYAQLKKTIAINILDFDFLPSAHFHSTGVDCDGRFHQIRGGTTGMVKQRRENKAALRSARRSAV</sequence>
<protein>
    <submittedName>
        <fullName evidence="1">Rpn family recombination-promoting nuclease/putative transposase</fullName>
    </submittedName>
</protein>